<dbReference type="OrthoDB" id="8535650at2"/>
<dbReference type="AlphaFoldDB" id="A0A127P7V0"/>
<organism evidence="1">
    <name type="scientific">Collimonas fungivorans</name>
    <dbReference type="NCBI Taxonomy" id="158899"/>
    <lineage>
        <taxon>Bacteria</taxon>
        <taxon>Pseudomonadati</taxon>
        <taxon>Pseudomonadota</taxon>
        <taxon>Betaproteobacteria</taxon>
        <taxon>Burkholderiales</taxon>
        <taxon>Oxalobacteraceae</taxon>
        <taxon>Collimonas</taxon>
    </lineage>
</organism>
<protein>
    <submittedName>
        <fullName evidence="1">Putative lipoprotein</fullName>
    </submittedName>
</protein>
<dbReference type="Pfam" id="PF07273">
    <property type="entry name" value="DUF1439"/>
    <property type="match status" value="1"/>
</dbReference>
<evidence type="ECO:0000313" key="1">
    <source>
        <dbReference type="EMBL" id="AMO93828.1"/>
    </source>
</evidence>
<keyword evidence="1" id="KW-0449">Lipoprotein</keyword>
<dbReference type="PATRIC" id="fig|158899.10.peg.1122"/>
<accession>A0A127P7V0</accession>
<dbReference type="InterPro" id="IPR010835">
    <property type="entry name" value="DUF1439"/>
</dbReference>
<name>A0A127P7V0_9BURK</name>
<evidence type="ECO:0000313" key="2">
    <source>
        <dbReference type="Proteomes" id="UP000072421"/>
    </source>
</evidence>
<sequence>MQMKNYMPVTKMPVLLGLLATLLLSSCAALIGPRDVEFPLAKLQQSVDKRLPFSQRYLGLFEITADKAQLSLPPEQNRLAMTTDVILTMPLLGKSWNGKMAISGVLFLDNPHNAVTLQEPKLDSLVLDGLDNTYAAQVTQIGNLLAHQLLTNLPLYTFKPEDLRYAGVAFMPTKIGTRAENLVVTFEPVK</sequence>
<dbReference type="PROSITE" id="PS51257">
    <property type="entry name" value="PROKAR_LIPOPROTEIN"/>
    <property type="match status" value="1"/>
</dbReference>
<dbReference type="Proteomes" id="UP000072421">
    <property type="component" value="Chromosome"/>
</dbReference>
<dbReference type="Gene3D" id="3.15.10.40">
    <property type="entry name" value="Uncharacterised protein PF07273, DUF1439"/>
    <property type="match status" value="1"/>
</dbReference>
<proteinExistence type="predicted"/>
<gene>
    <name evidence="1" type="ORF">CFter6_1110</name>
</gene>
<dbReference type="EMBL" id="CP013232">
    <property type="protein sequence ID" value="AMO93828.1"/>
    <property type="molecule type" value="Genomic_DNA"/>
</dbReference>
<reference evidence="1 2" key="1">
    <citation type="submission" date="2015-11" db="EMBL/GenBank/DDBJ databases">
        <title>Exploring the genomic traits of fungus-feeding bacterial genus Collimonas.</title>
        <authorList>
            <person name="Song C."/>
            <person name="Schmidt R."/>
            <person name="de Jager V."/>
            <person name="Krzyzanowska D."/>
            <person name="Jongedijk E."/>
            <person name="Cankar K."/>
            <person name="Beekwilder J."/>
            <person name="van Veen A."/>
            <person name="de Boer W."/>
            <person name="van Veen J.A."/>
            <person name="Garbeva P."/>
        </authorList>
    </citation>
    <scope>NUCLEOTIDE SEQUENCE [LARGE SCALE GENOMIC DNA]</scope>
    <source>
        <strain evidence="1 2">Ter6</strain>
    </source>
</reference>